<gene>
    <name evidence="1" type="ORF">KOW79_008906</name>
</gene>
<dbReference type="Proteomes" id="UP000824219">
    <property type="component" value="Linkage Group LG10"/>
</dbReference>
<organism evidence="1 2">
    <name type="scientific">Hemibagrus wyckioides</name>
    <dbReference type="NCBI Taxonomy" id="337641"/>
    <lineage>
        <taxon>Eukaryota</taxon>
        <taxon>Metazoa</taxon>
        <taxon>Chordata</taxon>
        <taxon>Craniata</taxon>
        <taxon>Vertebrata</taxon>
        <taxon>Euteleostomi</taxon>
        <taxon>Actinopterygii</taxon>
        <taxon>Neopterygii</taxon>
        <taxon>Teleostei</taxon>
        <taxon>Ostariophysi</taxon>
        <taxon>Siluriformes</taxon>
        <taxon>Bagridae</taxon>
        <taxon>Hemibagrus</taxon>
    </lineage>
</organism>
<name>A0A9D3NUE1_9TELE</name>
<protein>
    <submittedName>
        <fullName evidence="1">Uncharacterized protein</fullName>
    </submittedName>
</protein>
<dbReference type="EMBL" id="JAHKSW010000010">
    <property type="protein sequence ID" value="KAG7327300.1"/>
    <property type="molecule type" value="Genomic_DNA"/>
</dbReference>
<evidence type="ECO:0000313" key="1">
    <source>
        <dbReference type="EMBL" id="KAG7327300.1"/>
    </source>
</evidence>
<keyword evidence="2" id="KW-1185">Reference proteome</keyword>
<accession>A0A9D3NUE1</accession>
<proteinExistence type="predicted"/>
<comment type="caution">
    <text evidence="1">The sequence shown here is derived from an EMBL/GenBank/DDBJ whole genome shotgun (WGS) entry which is preliminary data.</text>
</comment>
<sequence length="73" mass="8250">METYFNSNRHSIEPLVSQRSHTPCRECVPQAQYPPITATDLGEVHLSFVPACMCWEVKGGAEDWNLVLRTNTS</sequence>
<dbReference type="AlphaFoldDB" id="A0A9D3NUE1"/>
<evidence type="ECO:0000313" key="2">
    <source>
        <dbReference type="Proteomes" id="UP000824219"/>
    </source>
</evidence>
<reference evidence="1 2" key="1">
    <citation type="submission" date="2021-06" db="EMBL/GenBank/DDBJ databases">
        <title>Chromosome-level genome assembly of the red-tail catfish (Hemibagrus wyckioides).</title>
        <authorList>
            <person name="Shao F."/>
        </authorList>
    </citation>
    <scope>NUCLEOTIDE SEQUENCE [LARGE SCALE GENOMIC DNA]</scope>
    <source>
        <strain evidence="1">EC202008001</strain>
        <tissue evidence="1">Blood</tissue>
    </source>
</reference>